<dbReference type="PROSITE" id="PS50893">
    <property type="entry name" value="ABC_TRANSPORTER_2"/>
    <property type="match status" value="1"/>
</dbReference>
<dbReference type="InterPro" id="IPR003593">
    <property type="entry name" value="AAA+_ATPase"/>
</dbReference>
<evidence type="ECO:0000256" key="3">
    <source>
        <dbReference type="ARBA" id="ARBA00022840"/>
    </source>
</evidence>
<dbReference type="InterPro" id="IPR027417">
    <property type="entry name" value="P-loop_NTPase"/>
</dbReference>
<dbReference type="GO" id="GO:0005524">
    <property type="term" value="F:ATP binding"/>
    <property type="evidence" value="ECO:0007669"/>
    <property type="project" value="UniProtKB-KW"/>
</dbReference>
<dbReference type="PANTHER" id="PTHR42788">
    <property type="entry name" value="TAURINE IMPORT ATP-BINDING PROTEIN-RELATED"/>
    <property type="match status" value="1"/>
</dbReference>
<dbReference type="SUPFAM" id="SSF52540">
    <property type="entry name" value="P-loop containing nucleoside triphosphate hydrolases"/>
    <property type="match status" value="1"/>
</dbReference>
<dbReference type="EMBL" id="JAHQCX010000006">
    <property type="protein sequence ID" value="MBU9726541.1"/>
    <property type="molecule type" value="Genomic_DNA"/>
</dbReference>
<keyword evidence="6" id="KW-1185">Reference proteome</keyword>
<evidence type="ECO:0000256" key="1">
    <source>
        <dbReference type="ARBA" id="ARBA00022448"/>
    </source>
</evidence>
<evidence type="ECO:0000256" key="2">
    <source>
        <dbReference type="ARBA" id="ARBA00022741"/>
    </source>
</evidence>
<keyword evidence="1" id="KW-0813">Transport</keyword>
<proteinExistence type="predicted"/>
<feature type="domain" description="ABC transporter" evidence="4">
    <location>
        <begin position="24"/>
        <end position="251"/>
    </location>
</feature>
<reference evidence="5 6" key="1">
    <citation type="submission" date="2021-06" db="EMBL/GenBank/DDBJ databases">
        <title>Description of novel taxa of the family Lachnospiraceae.</title>
        <authorList>
            <person name="Chaplin A.V."/>
            <person name="Sokolova S.R."/>
            <person name="Pikina A.P."/>
            <person name="Korzhanova M."/>
            <person name="Belova V."/>
            <person name="Korostin D."/>
            <person name="Efimov B.A."/>
        </authorList>
    </citation>
    <scope>NUCLEOTIDE SEQUENCE [LARGE SCALE GENOMIC DNA]</scope>
    <source>
        <strain evidence="5 6">ASD4241</strain>
    </source>
</reference>
<dbReference type="Pfam" id="PF00005">
    <property type="entry name" value="ABC_tran"/>
    <property type="match status" value="1"/>
</dbReference>
<comment type="caution">
    <text evidence="5">The sequence shown here is derived from an EMBL/GenBank/DDBJ whole genome shotgun (WGS) entry which is preliminary data.</text>
</comment>
<accession>A0ABS6K7P1</accession>
<dbReference type="SMART" id="SM00382">
    <property type="entry name" value="AAA"/>
    <property type="match status" value="1"/>
</dbReference>
<dbReference type="InterPro" id="IPR003439">
    <property type="entry name" value="ABC_transporter-like_ATP-bd"/>
</dbReference>
<protein>
    <submittedName>
        <fullName evidence="5">ABC transporter ATP-binding protein</fullName>
    </submittedName>
</protein>
<dbReference type="Gene3D" id="3.40.50.300">
    <property type="entry name" value="P-loop containing nucleotide triphosphate hydrolases"/>
    <property type="match status" value="1"/>
</dbReference>
<dbReference type="RefSeq" id="WP_158352468.1">
    <property type="nucleotide sequence ID" value="NZ_JAHQCX010000006.1"/>
</dbReference>
<gene>
    <name evidence="5" type="ORF">KTH90_11000</name>
</gene>
<organism evidence="5 6">
    <name type="scientific">Diplocloster modestus</name>
    <dbReference type="NCBI Taxonomy" id="2850322"/>
    <lineage>
        <taxon>Bacteria</taxon>
        <taxon>Bacillati</taxon>
        <taxon>Bacillota</taxon>
        <taxon>Clostridia</taxon>
        <taxon>Lachnospirales</taxon>
        <taxon>Lachnospiraceae</taxon>
        <taxon>Diplocloster</taxon>
    </lineage>
</organism>
<evidence type="ECO:0000313" key="5">
    <source>
        <dbReference type="EMBL" id="MBU9726541.1"/>
    </source>
</evidence>
<evidence type="ECO:0000259" key="4">
    <source>
        <dbReference type="PROSITE" id="PS50893"/>
    </source>
</evidence>
<evidence type="ECO:0000313" key="6">
    <source>
        <dbReference type="Proteomes" id="UP001314681"/>
    </source>
</evidence>
<dbReference type="Proteomes" id="UP001314681">
    <property type="component" value="Unassembled WGS sequence"/>
</dbReference>
<keyword evidence="2" id="KW-0547">Nucleotide-binding</keyword>
<keyword evidence="3 5" id="KW-0067">ATP-binding</keyword>
<dbReference type="PANTHER" id="PTHR42788:SF13">
    <property type="entry name" value="ALIPHATIC SULFONATES IMPORT ATP-BINDING PROTEIN SSUB"/>
    <property type="match status" value="1"/>
</dbReference>
<name>A0ABS6K7P1_9FIRM</name>
<sequence>MGQAQAIAQTGITQPKSIQSEAILNVDHLTKKFGDLLVLNDISFDVKKGEFLCIVGPTGCGKTTFLNSLTRLYKADEGKILFEGEEIDPQKHDLAYIFQEYSTMEWLNVEENIRFGLKVKGYPKELQNERVEKVIKMVGLDAYRKFYPRQLSASMLQRVVIARGFAVEPKLLLMDEPYGQLDLQLKYKLEDELLNLWQETGTTVIFITHNIEEAVYLSDRILVLTNKPTKVKKEIINNLPRPRKISSEDFINLRNEVTELIKWW</sequence>
<dbReference type="InterPro" id="IPR050166">
    <property type="entry name" value="ABC_transporter_ATP-bind"/>
</dbReference>
<dbReference type="CDD" id="cd03293">
    <property type="entry name" value="ABC_NrtD_SsuB_transporters"/>
    <property type="match status" value="1"/>
</dbReference>